<evidence type="ECO:0000256" key="11">
    <source>
        <dbReference type="SAM" id="Phobius"/>
    </source>
</evidence>
<keyword evidence="10" id="KW-0325">Glycoprotein</keyword>
<dbReference type="RefSeq" id="XP_025417207.1">
    <property type="nucleotide sequence ID" value="XM_025561422.1"/>
</dbReference>
<dbReference type="GO" id="GO:0007165">
    <property type="term" value="P:signal transduction"/>
    <property type="evidence" value="ECO:0007669"/>
    <property type="project" value="InterPro"/>
</dbReference>
<keyword evidence="8 11" id="KW-0472">Membrane</keyword>
<dbReference type="PANTHER" id="PTHR24365:SF541">
    <property type="entry name" value="PROTEIN TOLL-RELATED"/>
    <property type="match status" value="1"/>
</dbReference>
<gene>
    <name evidence="15 16 17 18" type="primary">LOC112688295</name>
</gene>
<dbReference type="GO" id="GO:0038023">
    <property type="term" value="F:signaling receptor activity"/>
    <property type="evidence" value="ECO:0007669"/>
    <property type="project" value="TreeGrafter"/>
</dbReference>
<dbReference type="InterPro" id="IPR032675">
    <property type="entry name" value="LRR_dom_sf"/>
</dbReference>
<dbReference type="Gene3D" id="3.80.10.10">
    <property type="entry name" value="Ribonuclease Inhibitor"/>
    <property type="match status" value="3"/>
</dbReference>
<keyword evidence="3" id="KW-0433">Leucine-rich repeat</keyword>
<dbReference type="SMART" id="SM00364">
    <property type="entry name" value="LRR_BAC"/>
    <property type="match status" value="4"/>
</dbReference>
<dbReference type="RefSeq" id="XP_025417205.1">
    <property type="nucleotide sequence ID" value="XM_025561420.1"/>
</dbReference>
<dbReference type="GeneID" id="112688295"/>
<keyword evidence="9" id="KW-0675">Receptor</keyword>
<dbReference type="GO" id="GO:0005886">
    <property type="term" value="C:plasma membrane"/>
    <property type="evidence" value="ECO:0007669"/>
    <property type="project" value="TreeGrafter"/>
</dbReference>
<dbReference type="InterPro" id="IPR000157">
    <property type="entry name" value="TIR_dom"/>
</dbReference>
<dbReference type="Pfam" id="PF01582">
    <property type="entry name" value="TIR"/>
    <property type="match status" value="1"/>
</dbReference>
<keyword evidence="4 11" id="KW-0812">Transmembrane</keyword>
<dbReference type="AlphaFoldDB" id="A0A8B8G1V0"/>
<evidence type="ECO:0000313" key="14">
    <source>
        <dbReference type="Proteomes" id="UP000694846"/>
    </source>
</evidence>
<comment type="similarity">
    <text evidence="2">Belongs to the Toll-like receptor family.</text>
</comment>
<protein>
    <submittedName>
        <fullName evidence="15 16">Protein toll-like</fullName>
    </submittedName>
</protein>
<feature type="signal peptide" evidence="12">
    <location>
        <begin position="1"/>
        <end position="20"/>
    </location>
</feature>
<dbReference type="Pfam" id="PF00560">
    <property type="entry name" value="LRR_1"/>
    <property type="match status" value="1"/>
</dbReference>
<evidence type="ECO:0000313" key="17">
    <source>
        <dbReference type="RefSeq" id="XP_025417206.1"/>
    </source>
</evidence>
<reference evidence="15 16" key="1">
    <citation type="submission" date="2025-04" db="UniProtKB">
        <authorList>
            <consortium name="RefSeq"/>
        </authorList>
    </citation>
    <scope>IDENTIFICATION</scope>
    <source>
        <tissue evidence="15 16">Whole body</tissue>
    </source>
</reference>
<evidence type="ECO:0000313" key="18">
    <source>
        <dbReference type="RefSeq" id="XP_025417207.1"/>
    </source>
</evidence>
<dbReference type="SUPFAM" id="SSF52200">
    <property type="entry name" value="Toll/Interleukin receptor TIR domain"/>
    <property type="match status" value="1"/>
</dbReference>
<dbReference type="RefSeq" id="XP_025417206.1">
    <property type="nucleotide sequence ID" value="XM_025561421.1"/>
</dbReference>
<dbReference type="InterPro" id="IPR035897">
    <property type="entry name" value="Toll_tir_struct_dom_sf"/>
</dbReference>
<evidence type="ECO:0000256" key="12">
    <source>
        <dbReference type="SAM" id="SignalP"/>
    </source>
</evidence>
<feature type="transmembrane region" description="Helical" evidence="11">
    <location>
        <begin position="752"/>
        <end position="775"/>
    </location>
</feature>
<dbReference type="SMART" id="SM00369">
    <property type="entry name" value="LRR_TYP"/>
    <property type="match status" value="9"/>
</dbReference>
<dbReference type="Proteomes" id="UP000694846">
    <property type="component" value="Unplaced"/>
</dbReference>
<dbReference type="Pfam" id="PF13855">
    <property type="entry name" value="LRR_8"/>
    <property type="match status" value="2"/>
</dbReference>
<dbReference type="SMART" id="SM00255">
    <property type="entry name" value="TIR"/>
    <property type="match status" value="1"/>
</dbReference>
<dbReference type="SMART" id="SM00365">
    <property type="entry name" value="LRR_SD22"/>
    <property type="match status" value="7"/>
</dbReference>
<feature type="chain" id="PRO_5044666587" evidence="12">
    <location>
        <begin position="21"/>
        <end position="947"/>
    </location>
</feature>
<dbReference type="Gene3D" id="3.40.50.10140">
    <property type="entry name" value="Toll/interleukin-1 receptor homology (TIR) domain"/>
    <property type="match status" value="1"/>
</dbReference>
<sequence>MNWLLINIVMCQLFVSQVLSNWSCLKTEKCSCDENDKEINVICNSSTVKANSGKSTIHIDCNSEQTQWEKSFDKINITELSYSDCFLFDIGIKQTISTLGINDIKKNLTLSWVTFTDRLQSYYLSNLDYVTILEISNTIEKLILTNESFQGIPNLTELYLRHNDIDELPRDVFKYLTQLVILDLGGNKISRIDEDLFYGISLKALLLDSNDLKTWSLNVQSLKTLDLSNNRLISIEMDLNNLLRLSLNKNFNLTTMPDQPFQNTSLQKIRFNYGHFTVPRRFLSSLNQLQSVHLVDLNINKVPEDMIWNSPNITELFLASNHLTEIPETFFQDSSKMKVLDLSKNQIKEIKSEFLKPLKNLEELNLSNNLILQINNYGFSFLPNLVALDLTKNNLIFIDQAILNNPILKSLKLGQNNISSLYSKNSLFSFEYLSSIEYIDLSYNNITEIQYDWLNLVKLKNLNFSGNSLNVIRIDDIQFLGSQLTVDFTFNPIRLIDLSHLEIFARVQPKQENPRKITVSSEQFICDGRNYQFGRFIHNRMPKSVYKYLQIEHNMICDDGVGLEFANINIDRLTYDWKLFRDSNKSNCTDCICAYRPSDNSAIMDCSNKNLTSAPEKIISSKNINYTEVNLRNNLIVKLPNYENLTIGKLDVSYNKLKVIHMTQLPVSLRELRLEHNNLVDISDINHNISANLNLLTMSGNPWTCDCKGKSTIDFIHKYSKKIYDSDNVTCSSDSSKKLESLYLDDICQSHYFMIIMIIFLVFVAIGLGLILALYKTEIAVQLHHYLPTIFPDKHRYYKKYSAFVSFAHADRDIVKKDIIPNLETDAQSFKLCVHDRDWEVGELIPDQIIRSIQESYRTIILVTPNFLESDWCRMEFETAFINTVNERKKNIIIFFENLTVKDLDPKFQKYVSLHTYIEWGDPNFWARLKYALRHDKVNKKKFRQDY</sequence>
<dbReference type="PANTHER" id="PTHR24365">
    <property type="entry name" value="TOLL-LIKE RECEPTOR"/>
    <property type="match status" value="1"/>
</dbReference>
<keyword evidence="5 12" id="KW-0732">Signal</keyword>
<evidence type="ECO:0000313" key="15">
    <source>
        <dbReference type="RefSeq" id="XP_025417204.1"/>
    </source>
</evidence>
<proteinExistence type="inferred from homology"/>
<evidence type="ECO:0000259" key="13">
    <source>
        <dbReference type="PROSITE" id="PS50104"/>
    </source>
</evidence>
<dbReference type="InterPro" id="IPR003591">
    <property type="entry name" value="Leu-rich_rpt_typical-subtyp"/>
</dbReference>
<dbReference type="SUPFAM" id="SSF52058">
    <property type="entry name" value="L domain-like"/>
    <property type="match status" value="3"/>
</dbReference>
<dbReference type="PROSITE" id="PS51450">
    <property type="entry name" value="LRR"/>
    <property type="match status" value="6"/>
</dbReference>
<evidence type="ECO:0000256" key="9">
    <source>
        <dbReference type="ARBA" id="ARBA00023170"/>
    </source>
</evidence>
<evidence type="ECO:0000256" key="1">
    <source>
        <dbReference type="ARBA" id="ARBA00004167"/>
    </source>
</evidence>
<keyword evidence="14" id="KW-1185">Reference proteome</keyword>
<dbReference type="PROSITE" id="PS50104">
    <property type="entry name" value="TIR"/>
    <property type="match status" value="1"/>
</dbReference>
<organism evidence="14 15">
    <name type="scientific">Sipha flava</name>
    <name type="common">yellow sugarcane aphid</name>
    <dbReference type="NCBI Taxonomy" id="143950"/>
    <lineage>
        <taxon>Eukaryota</taxon>
        <taxon>Metazoa</taxon>
        <taxon>Ecdysozoa</taxon>
        <taxon>Arthropoda</taxon>
        <taxon>Hexapoda</taxon>
        <taxon>Insecta</taxon>
        <taxon>Pterygota</taxon>
        <taxon>Neoptera</taxon>
        <taxon>Paraneoptera</taxon>
        <taxon>Hemiptera</taxon>
        <taxon>Sternorrhyncha</taxon>
        <taxon>Aphidomorpha</taxon>
        <taxon>Aphidoidea</taxon>
        <taxon>Aphididae</taxon>
        <taxon>Sipha</taxon>
    </lineage>
</organism>
<feature type="domain" description="TIR" evidence="13">
    <location>
        <begin position="799"/>
        <end position="933"/>
    </location>
</feature>
<dbReference type="InterPro" id="IPR001611">
    <property type="entry name" value="Leu-rich_rpt"/>
</dbReference>
<evidence type="ECO:0000256" key="10">
    <source>
        <dbReference type="ARBA" id="ARBA00023180"/>
    </source>
</evidence>
<keyword evidence="7 11" id="KW-1133">Transmembrane helix</keyword>
<evidence type="ECO:0000256" key="7">
    <source>
        <dbReference type="ARBA" id="ARBA00022989"/>
    </source>
</evidence>
<evidence type="ECO:0000256" key="4">
    <source>
        <dbReference type="ARBA" id="ARBA00022692"/>
    </source>
</evidence>
<dbReference type="RefSeq" id="XP_025417204.1">
    <property type="nucleotide sequence ID" value="XM_025561419.1"/>
</dbReference>
<evidence type="ECO:0000256" key="8">
    <source>
        <dbReference type="ARBA" id="ARBA00023136"/>
    </source>
</evidence>
<evidence type="ECO:0000256" key="6">
    <source>
        <dbReference type="ARBA" id="ARBA00022737"/>
    </source>
</evidence>
<comment type="subcellular location">
    <subcellularLocation>
        <location evidence="1">Membrane</location>
        <topology evidence="1">Single-pass membrane protein</topology>
    </subcellularLocation>
</comment>
<evidence type="ECO:0000256" key="2">
    <source>
        <dbReference type="ARBA" id="ARBA00009634"/>
    </source>
</evidence>
<keyword evidence="6" id="KW-0677">Repeat</keyword>
<evidence type="ECO:0000256" key="3">
    <source>
        <dbReference type="ARBA" id="ARBA00022614"/>
    </source>
</evidence>
<dbReference type="OrthoDB" id="1421090at2759"/>
<accession>A0A8B8G1V0</accession>
<dbReference type="PRINTS" id="PR00019">
    <property type="entry name" value="LEURICHRPT"/>
</dbReference>
<evidence type="ECO:0000256" key="5">
    <source>
        <dbReference type="ARBA" id="ARBA00022729"/>
    </source>
</evidence>
<name>A0A8B8G1V0_9HEMI</name>
<evidence type="ECO:0000313" key="16">
    <source>
        <dbReference type="RefSeq" id="XP_025417205.1"/>
    </source>
</evidence>